<feature type="transmembrane region" description="Helical" evidence="2">
    <location>
        <begin position="82"/>
        <end position="101"/>
    </location>
</feature>
<dbReference type="Proteomes" id="UP001500620">
    <property type="component" value="Unassembled WGS sequence"/>
</dbReference>
<feature type="transmembrane region" description="Helical" evidence="2">
    <location>
        <begin position="167"/>
        <end position="189"/>
    </location>
</feature>
<feature type="transmembrane region" description="Helical" evidence="2">
    <location>
        <begin position="113"/>
        <end position="134"/>
    </location>
</feature>
<feature type="region of interest" description="Disordered" evidence="1">
    <location>
        <begin position="1"/>
        <end position="72"/>
    </location>
</feature>
<keyword evidence="2" id="KW-1133">Transmembrane helix</keyword>
<organism evidence="3 4">
    <name type="scientific">Dactylosporangium darangshiense</name>
    <dbReference type="NCBI Taxonomy" id="579108"/>
    <lineage>
        <taxon>Bacteria</taxon>
        <taxon>Bacillati</taxon>
        <taxon>Actinomycetota</taxon>
        <taxon>Actinomycetes</taxon>
        <taxon>Micromonosporales</taxon>
        <taxon>Micromonosporaceae</taxon>
        <taxon>Dactylosporangium</taxon>
    </lineage>
</organism>
<evidence type="ECO:0000256" key="1">
    <source>
        <dbReference type="SAM" id="MobiDB-lite"/>
    </source>
</evidence>
<keyword evidence="2" id="KW-0472">Membrane</keyword>
<feature type="compositionally biased region" description="Low complexity" evidence="1">
    <location>
        <begin position="36"/>
        <end position="48"/>
    </location>
</feature>
<gene>
    <name evidence="3" type="ORF">GCM10022255_074510</name>
</gene>
<feature type="transmembrane region" description="Helical" evidence="2">
    <location>
        <begin position="141"/>
        <end position="161"/>
    </location>
</feature>
<evidence type="ECO:0000313" key="4">
    <source>
        <dbReference type="Proteomes" id="UP001500620"/>
    </source>
</evidence>
<protein>
    <submittedName>
        <fullName evidence="3">Uncharacterized protein</fullName>
    </submittedName>
</protein>
<evidence type="ECO:0000256" key="2">
    <source>
        <dbReference type="SAM" id="Phobius"/>
    </source>
</evidence>
<proteinExistence type="predicted"/>
<sequence length="196" mass="19515">MDAGGNHAHCLVPGAAGQFSRGTGKHSGPARDRAPCSRAAAAPMLASAGDGPAPHTSEEHAMTAQASPVTVPARAPSTRNKIGLVLAALFGLGDLSSPFTPVGADDGQAGPPMPVLVADAVLGVVTLVAVVFAWRSASRVAARIVAGTRILSALTALPAFFVSGVPAPVVALVAVTVVLTIVCVVLVLAPPRERTA</sequence>
<reference evidence="4" key="1">
    <citation type="journal article" date="2019" name="Int. J. Syst. Evol. Microbiol.">
        <title>The Global Catalogue of Microorganisms (GCM) 10K type strain sequencing project: providing services to taxonomists for standard genome sequencing and annotation.</title>
        <authorList>
            <consortium name="The Broad Institute Genomics Platform"/>
            <consortium name="The Broad Institute Genome Sequencing Center for Infectious Disease"/>
            <person name="Wu L."/>
            <person name="Ma J."/>
        </authorList>
    </citation>
    <scope>NUCLEOTIDE SEQUENCE [LARGE SCALE GENOMIC DNA]</scope>
    <source>
        <strain evidence="4">JCM 17441</strain>
    </source>
</reference>
<accession>A0ABP8DJU9</accession>
<dbReference type="EMBL" id="BAABAT010000027">
    <property type="protein sequence ID" value="GAA4257497.1"/>
    <property type="molecule type" value="Genomic_DNA"/>
</dbReference>
<keyword evidence="4" id="KW-1185">Reference proteome</keyword>
<evidence type="ECO:0000313" key="3">
    <source>
        <dbReference type="EMBL" id="GAA4257497.1"/>
    </source>
</evidence>
<name>A0ABP8DJU9_9ACTN</name>
<comment type="caution">
    <text evidence="3">The sequence shown here is derived from an EMBL/GenBank/DDBJ whole genome shotgun (WGS) entry which is preliminary data.</text>
</comment>
<keyword evidence="2" id="KW-0812">Transmembrane</keyword>